<evidence type="ECO:0000256" key="3">
    <source>
        <dbReference type="ARBA" id="ARBA00023163"/>
    </source>
</evidence>
<reference evidence="5 6" key="1">
    <citation type="submission" date="2018-05" db="EMBL/GenBank/DDBJ databases">
        <title>Genomic Encyclopedia of Type Strains, Phase IV (KMG-IV): sequencing the most valuable type-strain genomes for metagenomic binning, comparative biology and taxonomic classification.</title>
        <authorList>
            <person name="Goeker M."/>
        </authorList>
    </citation>
    <scope>NUCLEOTIDE SEQUENCE [LARGE SCALE GENOMIC DNA]</scope>
    <source>
        <strain evidence="5 6">DSM 24906</strain>
    </source>
</reference>
<keyword evidence="6" id="KW-1185">Reference proteome</keyword>
<evidence type="ECO:0000256" key="2">
    <source>
        <dbReference type="ARBA" id="ARBA00023125"/>
    </source>
</evidence>
<keyword evidence="3" id="KW-0804">Transcription</keyword>
<evidence type="ECO:0000313" key="5">
    <source>
        <dbReference type="EMBL" id="PWJ89013.1"/>
    </source>
</evidence>
<name>A0AA45HI14_9BACT</name>
<dbReference type="FunFam" id="1.10.10.10:FF:000079">
    <property type="entry name" value="GntR family transcriptional regulator"/>
    <property type="match status" value="1"/>
</dbReference>
<dbReference type="InterPro" id="IPR000524">
    <property type="entry name" value="Tscrpt_reg_HTH_GntR"/>
</dbReference>
<dbReference type="RefSeq" id="WP_109605627.1">
    <property type="nucleotide sequence ID" value="NZ_QGGI01000016.1"/>
</dbReference>
<dbReference type="InterPro" id="IPR036388">
    <property type="entry name" value="WH-like_DNA-bd_sf"/>
</dbReference>
<dbReference type="SMART" id="SM00866">
    <property type="entry name" value="UTRA"/>
    <property type="match status" value="1"/>
</dbReference>
<dbReference type="InterPro" id="IPR028978">
    <property type="entry name" value="Chorismate_lyase_/UTRA_dom_sf"/>
</dbReference>
<keyword evidence="2" id="KW-0238">DNA-binding</keyword>
<dbReference type="PROSITE" id="PS50949">
    <property type="entry name" value="HTH_GNTR"/>
    <property type="match status" value="1"/>
</dbReference>
<keyword evidence="1" id="KW-0805">Transcription regulation</keyword>
<dbReference type="InterPro" id="IPR050679">
    <property type="entry name" value="Bact_HTH_transcr_reg"/>
</dbReference>
<sequence>MFKPQELNKKSPVPLYYQLQQIIVTAIKNKYFLEGDILPTEIELSEMFKISRPTVRQALKNLVEKGYLYRIKGKGTFVTKPKVTQEYTRFIESYNSSMLKNGLIPKTIVLDKKVLKADNIISKKLQIKEGEEVIKLKRVRYANHLKEEEVIFDTNKPILVTTVYTPKKIFPELLNYDFEVFSFYEVLEKNNLKVKKVIRELEAKNIDKENAEILEINENDAVTVISSIGYLEDGQPIEFSTSIYPGERNKFIIEISK</sequence>
<dbReference type="GO" id="GO:0003700">
    <property type="term" value="F:DNA-binding transcription factor activity"/>
    <property type="evidence" value="ECO:0007669"/>
    <property type="project" value="InterPro"/>
</dbReference>
<accession>A0AA45HI14</accession>
<organism evidence="5 6">
    <name type="scientific">Oceanotoga teriensis</name>
    <dbReference type="NCBI Taxonomy" id="515440"/>
    <lineage>
        <taxon>Bacteria</taxon>
        <taxon>Thermotogati</taxon>
        <taxon>Thermotogota</taxon>
        <taxon>Thermotogae</taxon>
        <taxon>Petrotogales</taxon>
        <taxon>Petrotogaceae</taxon>
        <taxon>Oceanotoga</taxon>
    </lineage>
</organism>
<dbReference type="GO" id="GO:0003677">
    <property type="term" value="F:DNA binding"/>
    <property type="evidence" value="ECO:0007669"/>
    <property type="project" value="UniProtKB-KW"/>
</dbReference>
<dbReference type="Pfam" id="PF00392">
    <property type="entry name" value="GntR"/>
    <property type="match status" value="1"/>
</dbReference>
<dbReference type="AlphaFoldDB" id="A0AA45HI14"/>
<dbReference type="Gene3D" id="1.10.10.10">
    <property type="entry name" value="Winged helix-like DNA-binding domain superfamily/Winged helix DNA-binding domain"/>
    <property type="match status" value="1"/>
</dbReference>
<feature type="domain" description="HTH gntR-type" evidence="4">
    <location>
        <begin position="13"/>
        <end position="81"/>
    </location>
</feature>
<dbReference type="Pfam" id="PF07702">
    <property type="entry name" value="UTRA"/>
    <property type="match status" value="1"/>
</dbReference>
<proteinExistence type="predicted"/>
<dbReference type="SUPFAM" id="SSF64288">
    <property type="entry name" value="Chorismate lyase-like"/>
    <property type="match status" value="1"/>
</dbReference>
<dbReference type="PRINTS" id="PR00035">
    <property type="entry name" value="HTHGNTR"/>
</dbReference>
<protein>
    <submittedName>
        <fullName evidence="5">GntR family transcriptional regulator</fullName>
    </submittedName>
</protein>
<gene>
    <name evidence="5" type="ORF">C7380_11626</name>
</gene>
<dbReference type="Proteomes" id="UP000245921">
    <property type="component" value="Unassembled WGS sequence"/>
</dbReference>
<dbReference type="GO" id="GO:0045892">
    <property type="term" value="P:negative regulation of DNA-templated transcription"/>
    <property type="evidence" value="ECO:0007669"/>
    <property type="project" value="TreeGrafter"/>
</dbReference>
<dbReference type="InterPro" id="IPR011663">
    <property type="entry name" value="UTRA"/>
</dbReference>
<dbReference type="InterPro" id="IPR036390">
    <property type="entry name" value="WH_DNA-bd_sf"/>
</dbReference>
<dbReference type="PANTHER" id="PTHR44846:SF1">
    <property type="entry name" value="MANNOSYL-D-GLYCERATE TRANSPORT_METABOLISM SYSTEM REPRESSOR MNGR-RELATED"/>
    <property type="match status" value="1"/>
</dbReference>
<dbReference type="SUPFAM" id="SSF46785">
    <property type="entry name" value="Winged helix' DNA-binding domain"/>
    <property type="match status" value="1"/>
</dbReference>
<evidence type="ECO:0000259" key="4">
    <source>
        <dbReference type="PROSITE" id="PS50949"/>
    </source>
</evidence>
<dbReference type="Gene3D" id="3.40.1410.10">
    <property type="entry name" value="Chorismate lyase-like"/>
    <property type="match status" value="1"/>
</dbReference>
<dbReference type="CDD" id="cd07377">
    <property type="entry name" value="WHTH_GntR"/>
    <property type="match status" value="1"/>
</dbReference>
<evidence type="ECO:0000256" key="1">
    <source>
        <dbReference type="ARBA" id="ARBA00023015"/>
    </source>
</evidence>
<dbReference type="EMBL" id="QGGI01000016">
    <property type="protein sequence ID" value="PWJ89013.1"/>
    <property type="molecule type" value="Genomic_DNA"/>
</dbReference>
<dbReference type="SMART" id="SM00345">
    <property type="entry name" value="HTH_GNTR"/>
    <property type="match status" value="1"/>
</dbReference>
<comment type="caution">
    <text evidence="5">The sequence shown here is derived from an EMBL/GenBank/DDBJ whole genome shotgun (WGS) entry which is preliminary data.</text>
</comment>
<dbReference type="PANTHER" id="PTHR44846">
    <property type="entry name" value="MANNOSYL-D-GLYCERATE TRANSPORT/METABOLISM SYSTEM REPRESSOR MNGR-RELATED"/>
    <property type="match status" value="1"/>
</dbReference>
<evidence type="ECO:0000313" key="6">
    <source>
        <dbReference type="Proteomes" id="UP000245921"/>
    </source>
</evidence>